<reference evidence="3 5" key="2">
    <citation type="submission" date="2017-05" db="EMBL/GenBank/DDBJ databases">
        <authorList>
            <person name="Song R."/>
            <person name="Chenine A.L."/>
            <person name="Ruprecht R.M."/>
        </authorList>
    </citation>
    <scope>NUCLEOTIDE SEQUENCE [LARGE SCALE GENOMIC DNA]</scope>
    <source>
        <strain evidence="3">PD5205</strain>
    </source>
</reference>
<evidence type="ECO:0000313" key="2">
    <source>
        <dbReference type="EMBL" id="SMR00400.1"/>
    </source>
</evidence>
<keyword evidence="4" id="KW-1185">Reference proteome</keyword>
<dbReference type="Proteomes" id="UP000195953">
    <property type="component" value="Chromosome 1"/>
</dbReference>
<feature type="transmembrane region" description="Helical" evidence="1">
    <location>
        <begin position="514"/>
        <end position="532"/>
    </location>
</feature>
<keyword evidence="1" id="KW-1133">Transmembrane helix</keyword>
<sequence length="583" mass="61139">MVLHVAVLLPGRTAPLHQLVQKKDRLRWIAEAALRERASGYHRPTPCSRLPMSAASTASPRWFVAGDLNGFFGLVVDNLSILGFIAMALVGMFQFPAEIVFGRMFPGTAFGVLVGNLLYTLMARRLAARTGRDDVTAMPLGLDAPTSIGMALLVLGPAFAGFKAHGLDPQAAAIAAWKLGMASLVVMGLLKLVLSFVGEAVTCALPRAALLGSIAGIALVLMGLLPLLETLRSPVAGLVTLGLLLYVLLAKGRLPTKLPGVLVAFVIGTALYYGLGLAGLGAPGFAVPEWTPPQIVLPLPNLGFIDGLPATVTYLPLLLPFGLLMVVGGINVSESARAAGDDYRTRDILLVEAFATLVAGVCGGVAQTTPYIGQPAYKQMGARSGYTLLTGVFVGIGGMLGVISGMVQWLPLAVLAPIIVYVSIDITTQAFQATPKHHAGAMVLGFLPSVAYLLTIKAPGWIAPDRLIALTTKLDGHGLPELAVIFALGNGFIITAMLWIATVAAMIDGRLRRGAVFLLVAAGLTLFGLIHSVDPRGGIYLPWSLQGLARLISWQFVGAYVALALTLLLLSLLPARKDATSMA</sequence>
<feature type="transmembrane region" description="Helical" evidence="1">
    <location>
        <begin position="71"/>
        <end position="93"/>
    </location>
</feature>
<feature type="transmembrane region" description="Helical" evidence="1">
    <location>
        <begin position="307"/>
        <end position="327"/>
    </location>
</feature>
<proteinExistence type="predicted"/>
<accession>A0A1Y6HDP3</accession>
<keyword evidence="1" id="KW-0812">Transmembrane</keyword>
<feature type="transmembrane region" description="Helical" evidence="1">
    <location>
        <begin position="208"/>
        <end position="225"/>
    </location>
</feature>
<feature type="transmembrane region" description="Helical" evidence="1">
    <location>
        <begin position="439"/>
        <end position="462"/>
    </location>
</feature>
<dbReference type="Proteomes" id="UP000195877">
    <property type="component" value="Chromosome 1"/>
</dbReference>
<feature type="transmembrane region" description="Helical" evidence="1">
    <location>
        <begin position="99"/>
        <end position="119"/>
    </location>
</feature>
<feature type="transmembrane region" description="Helical" evidence="1">
    <location>
        <begin position="174"/>
        <end position="196"/>
    </location>
</feature>
<reference evidence="2 4" key="1">
    <citation type="submission" date="2017-05" db="EMBL/GenBank/DDBJ databases">
        <authorList>
            <person name="Blom J."/>
        </authorList>
    </citation>
    <scope>NUCLEOTIDE SEQUENCE [LARGE SCALE GENOMIC DNA]</scope>
    <source>
        <strain evidence="2">PD885</strain>
    </source>
</reference>
<name>A0A1Y6HDP3_9XANT</name>
<feature type="transmembrane region" description="Helical" evidence="1">
    <location>
        <begin position="552"/>
        <end position="573"/>
    </location>
</feature>
<dbReference type="EMBL" id="LT853882">
    <property type="protein sequence ID" value="SMR00400.1"/>
    <property type="molecule type" value="Genomic_DNA"/>
</dbReference>
<feature type="transmembrane region" description="Helical" evidence="1">
    <location>
        <begin position="140"/>
        <end position="162"/>
    </location>
</feature>
<feature type="transmembrane region" description="Helical" evidence="1">
    <location>
        <begin position="261"/>
        <end position="287"/>
    </location>
</feature>
<gene>
    <name evidence="3" type="ORF">PD5205_00833</name>
    <name evidence="2" type="ORF">PD885_03179</name>
</gene>
<evidence type="ECO:0000256" key="1">
    <source>
        <dbReference type="SAM" id="Phobius"/>
    </source>
</evidence>
<organism evidence="3 5">
    <name type="scientific">Xanthomonas fragariae</name>
    <dbReference type="NCBI Taxonomy" id="48664"/>
    <lineage>
        <taxon>Bacteria</taxon>
        <taxon>Pseudomonadati</taxon>
        <taxon>Pseudomonadota</taxon>
        <taxon>Gammaproteobacteria</taxon>
        <taxon>Lysobacterales</taxon>
        <taxon>Lysobacteraceae</taxon>
        <taxon>Xanthomonas</taxon>
    </lineage>
</organism>
<dbReference type="EMBL" id="LT853885">
    <property type="protein sequence ID" value="SMR02153.1"/>
    <property type="molecule type" value="Genomic_DNA"/>
</dbReference>
<evidence type="ECO:0000313" key="4">
    <source>
        <dbReference type="Proteomes" id="UP000195877"/>
    </source>
</evidence>
<feature type="transmembrane region" description="Helical" evidence="1">
    <location>
        <begin position="231"/>
        <end position="249"/>
    </location>
</feature>
<dbReference type="STRING" id="48664.BER92_04015"/>
<dbReference type="AlphaFoldDB" id="A0A1Y6HDP3"/>
<evidence type="ECO:0000313" key="5">
    <source>
        <dbReference type="Proteomes" id="UP000195953"/>
    </source>
</evidence>
<keyword evidence="1" id="KW-0472">Membrane</keyword>
<dbReference type="eggNOG" id="COG0659">
    <property type="taxonomic scope" value="Bacteria"/>
</dbReference>
<protein>
    <submittedName>
        <fullName evidence="3">Inorganic anion transporter, sulfate permease (SulP) family protein</fullName>
    </submittedName>
</protein>
<feature type="transmembrane region" description="Helical" evidence="1">
    <location>
        <begin position="482"/>
        <end position="507"/>
    </location>
</feature>
<dbReference type="PANTHER" id="PTHR31610">
    <property type="entry name" value="SLR0360 PROTEIN"/>
    <property type="match status" value="1"/>
</dbReference>
<evidence type="ECO:0000313" key="3">
    <source>
        <dbReference type="EMBL" id="SMR02153.1"/>
    </source>
</evidence>
<dbReference type="PANTHER" id="PTHR31610:SF0">
    <property type="entry name" value="SLC26A_SULP TRANSPORTER DOMAIN-CONTAINING PROTEIN"/>
    <property type="match status" value="1"/>
</dbReference>
<feature type="transmembrane region" description="Helical" evidence="1">
    <location>
        <begin position="385"/>
        <end position="403"/>
    </location>
</feature>